<name>A0A0A8Z4M3_ARUDO</name>
<reference evidence="1" key="1">
    <citation type="submission" date="2014-09" db="EMBL/GenBank/DDBJ databases">
        <authorList>
            <person name="Magalhaes I.L.F."/>
            <person name="Oliveira U."/>
            <person name="Santos F.R."/>
            <person name="Vidigal T.H.D.A."/>
            <person name="Brescovit A.D."/>
            <person name="Santos A.J."/>
        </authorList>
    </citation>
    <scope>NUCLEOTIDE SEQUENCE</scope>
    <source>
        <tissue evidence="1">Shoot tissue taken approximately 20 cm above the soil surface</tissue>
    </source>
</reference>
<organism evidence="1">
    <name type="scientific">Arundo donax</name>
    <name type="common">Giant reed</name>
    <name type="synonym">Donax arundinaceus</name>
    <dbReference type="NCBI Taxonomy" id="35708"/>
    <lineage>
        <taxon>Eukaryota</taxon>
        <taxon>Viridiplantae</taxon>
        <taxon>Streptophyta</taxon>
        <taxon>Embryophyta</taxon>
        <taxon>Tracheophyta</taxon>
        <taxon>Spermatophyta</taxon>
        <taxon>Magnoliopsida</taxon>
        <taxon>Liliopsida</taxon>
        <taxon>Poales</taxon>
        <taxon>Poaceae</taxon>
        <taxon>PACMAD clade</taxon>
        <taxon>Arundinoideae</taxon>
        <taxon>Arundineae</taxon>
        <taxon>Arundo</taxon>
    </lineage>
</organism>
<accession>A0A0A8Z4M3</accession>
<reference evidence="1" key="2">
    <citation type="journal article" date="2015" name="Data Brief">
        <title>Shoot transcriptome of the giant reed, Arundo donax.</title>
        <authorList>
            <person name="Barrero R.A."/>
            <person name="Guerrero F.D."/>
            <person name="Moolhuijzen P."/>
            <person name="Goolsby J.A."/>
            <person name="Tidwell J."/>
            <person name="Bellgard S.E."/>
            <person name="Bellgard M.I."/>
        </authorList>
    </citation>
    <scope>NUCLEOTIDE SEQUENCE</scope>
    <source>
        <tissue evidence="1">Shoot tissue taken approximately 20 cm above the soil surface</tissue>
    </source>
</reference>
<sequence>MRLSPFIVNVLQAPHLYFCLEHHSVKHCMCSAITKMQCLV</sequence>
<dbReference type="EMBL" id="GBRH01263551">
    <property type="protein sequence ID" value="JAD34344.1"/>
    <property type="molecule type" value="Transcribed_RNA"/>
</dbReference>
<evidence type="ECO:0000313" key="1">
    <source>
        <dbReference type="EMBL" id="JAD34344.1"/>
    </source>
</evidence>
<protein>
    <submittedName>
        <fullName evidence="1">Uncharacterized protein</fullName>
    </submittedName>
</protein>
<dbReference type="AlphaFoldDB" id="A0A0A8Z4M3"/>
<proteinExistence type="predicted"/>